<dbReference type="InterPro" id="IPR005727">
    <property type="entry name" value="Ribosomal_uL22_bac/chlpt-type"/>
</dbReference>
<feature type="non-terminal residue" evidence="9">
    <location>
        <position position="468"/>
    </location>
</feature>
<dbReference type="GO" id="GO:0003735">
    <property type="term" value="F:structural constituent of ribosome"/>
    <property type="evidence" value="ECO:0007669"/>
    <property type="project" value="InterPro"/>
</dbReference>
<dbReference type="Proteomes" id="UP000652761">
    <property type="component" value="Unassembled WGS sequence"/>
</dbReference>
<dbReference type="PANTHER" id="PTHR13501:SF8">
    <property type="entry name" value="LARGE RIBOSOMAL SUBUNIT PROTEIN UL22M"/>
    <property type="match status" value="1"/>
</dbReference>
<evidence type="ECO:0000313" key="9">
    <source>
        <dbReference type="EMBL" id="MQL94227.1"/>
    </source>
</evidence>
<organism evidence="9 10">
    <name type="scientific">Colocasia esculenta</name>
    <name type="common">Wild taro</name>
    <name type="synonym">Arum esculentum</name>
    <dbReference type="NCBI Taxonomy" id="4460"/>
    <lineage>
        <taxon>Eukaryota</taxon>
        <taxon>Viridiplantae</taxon>
        <taxon>Streptophyta</taxon>
        <taxon>Embryophyta</taxon>
        <taxon>Tracheophyta</taxon>
        <taxon>Spermatophyta</taxon>
        <taxon>Magnoliopsida</taxon>
        <taxon>Liliopsida</taxon>
        <taxon>Araceae</taxon>
        <taxon>Aroideae</taxon>
        <taxon>Colocasieae</taxon>
        <taxon>Colocasia</taxon>
    </lineage>
</organism>
<dbReference type="SUPFAM" id="SSF54843">
    <property type="entry name" value="Ribosomal protein L22"/>
    <property type="match status" value="1"/>
</dbReference>
<comment type="similarity">
    <text evidence="1 7">Belongs to the universal ribosomal protein uL22 family.</text>
</comment>
<feature type="region of interest" description="Disordered" evidence="8">
    <location>
        <begin position="1"/>
        <end position="21"/>
    </location>
</feature>
<dbReference type="GO" id="GO:0005762">
    <property type="term" value="C:mitochondrial large ribosomal subunit"/>
    <property type="evidence" value="ECO:0007669"/>
    <property type="project" value="TreeGrafter"/>
</dbReference>
<dbReference type="FunFam" id="3.90.470.10:FF:000013">
    <property type="entry name" value="50S ribosomal protein L22"/>
    <property type="match status" value="1"/>
</dbReference>
<dbReference type="InterPro" id="IPR036394">
    <property type="entry name" value="Ribosomal_uL22_sf"/>
</dbReference>
<keyword evidence="3" id="KW-0694">RNA-binding</keyword>
<proteinExistence type="inferred from homology"/>
<sequence>DDELKRVRGRPSPIRPAQGVRCPGHHRRRVAAPFLCLPCEERGATGPSLVPPHCRRGQPADRPAALVPAQLFASRSTAIILRLAAVCPERGRTTLRRLLRCPTIAGPPAQPDCASFRPSPAGQTAQFWVCSAGRAPYWCTRAVRRITLVIAAHQRANIWPFLALKHRPKRRPSARWTVISVICLARGQYLGCTAGARRIVPHQNVTKCAIGLEFNEQDPWTVGLTCITFSLIPVVGQLLCSPRMSNPSGFRPSLHRYLQCSGISYSKNLLAEADANLTPISSPLTPSLGPGPSTGQTEKTLVSKPSKVQAVKKGIRQSPKKVNLVAKLVRGMRVEDALLQLQVTVKRAAKTLYQVIRSAQANAAHNHGLDPERLIVAEAFVGKGLFLKRVSYHAKGRSGIMVRPHCRLTVVVREITPEEEAQIAKLRVSNYKKLSRKERQLVPHQLIEATPRWGRKRKQIPPQPEATS</sequence>
<dbReference type="AlphaFoldDB" id="A0A843VIF5"/>
<gene>
    <name evidence="9" type="ORF">Taro_026889</name>
</gene>
<evidence type="ECO:0000313" key="10">
    <source>
        <dbReference type="Proteomes" id="UP000652761"/>
    </source>
</evidence>
<dbReference type="PANTHER" id="PTHR13501">
    <property type="entry name" value="CHLOROPLAST 50S RIBOSOMAL PROTEIN L22-RELATED"/>
    <property type="match status" value="1"/>
</dbReference>
<evidence type="ECO:0000256" key="4">
    <source>
        <dbReference type="ARBA" id="ARBA00022980"/>
    </source>
</evidence>
<comment type="caution">
    <text evidence="9">The sequence shown here is derived from an EMBL/GenBank/DDBJ whole genome shotgun (WGS) entry which is preliminary data.</text>
</comment>
<dbReference type="NCBIfam" id="TIGR01044">
    <property type="entry name" value="rplV_bact"/>
    <property type="match status" value="1"/>
</dbReference>
<dbReference type="CDD" id="cd00336">
    <property type="entry name" value="Ribosomal_L22"/>
    <property type="match status" value="1"/>
</dbReference>
<dbReference type="InterPro" id="IPR001063">
    <property type="entry name" value="Ribosomal_uL22"/>
</dbReference>
<keyword evidence="10" id="KW-1185">Reference proteome</keyword>
<dbReference type="GO" id="GO:0006412">
    <property type="term" value="P:translation"/>
    <property type="evidence" value="ECO:0007669"/>
    <property type="project" value="InterPro"/>
</dbReference>
<evidence type="ECO:0000256" key="3">
    <source>
        <dbReference type="ARBA" id="ARBA00022884"/>
    </source>
</evidence>
<feature type="region of interest" description="Disordered" evidence="8">
    <location>
        <begin position="281"/>
        <end position="303"/>
    </location>
</feature>
<dbReference type="HAMAP" id="MF_01331_B">
    <property type="entry name" value="Ribosomal_uL22_B"/>
    <property type="match status" value="1"/>
</dbReference>
<dbReference type="InterPro" id="IPR047867">
    <property type="entry name" value="Ribosomal_uL22_bac/org-type"/>
</dbReference>
<evidence type="ECO:0000256" key="8">
    <source>
        <dbReference type="SAM" id="MobiDB-lite"/>
    </source>
</evidence>
<evidence type="ECO:0000256" key="2">
    <source>
        <dbReference type="ARBA" id="ARBA00022730"/>
    </source>
</evidence>
<evidence type="ECO:0000256" key="7">
    <source>
        <dbReference type="RuleBase" id="RU004005"/>
    </source>
</evidence>
<dbReference type="EMBL" id="NMUH01001648">
    <property type="protein sequence ID" value="MQL94227.1"/>
    <property type="molecule type" value="Genomic_DNA"/>
</dbReference>
<accession>A0A843VIF5</accession>
<keyword evidence="5 7" id="KW-0687">Ribonucleoprotein</keyword>
<evidence type="ECO:0000256" key="6">
    <source>
        <dbReference type="ARBA" id="ARBA00035285"/>
    </source>
</evidence>
<dbReference type="GO" id="GO:0019843">
    <property type="term" value="F:rRNA binding"/>
    <property type="evidence" value="ECO:0007669"/>
    <property type="project" value="UniProtKB-KW"/>
</dbReference>
<name>A0A843VIF5_COLES</name>
<dbReference type="Gene3D" id="3.90.470.10">
    <property type="entry name" value="Ribosomal protein L22/L17"/>
    <property type="match status" value="1"/>
</dbReference>
<evidence type="ECO:0000256" key="1">
    <source>
        <dbReference type="ARBA" id="ARBA00009451"/>
    </source>
</evidence>
<evidence type="ECO:0000256" key="5">
    <source>
        <dbReference type="ARBA" id="ARBA00023274"/>
    </source>
</evidence>
<reference evidence="9" key="1">
    <citation type="submission" date="2017-07" db="EMBL/GenBank/DDBJ databases">
        <title>Taro Niue Genome Assembly and Annotation.</title>
        <authorList>
            <person name="Atibalentja N."/>
            <person name="Keating K."/>
            <person name="Fields C.J."/>
        </authorList>
    </citation>
    <scope>NUCLEOTIDE SEQUENCE</scope>
    <source>
        <strain evidence="9">Niue_2</strain>
        <tissue evidence="9">Leaf</tissue>
    </source>
</reference>
<dbReference type="OrthoDB" id="416470at2759"/>
<keyword evidence="4 7" id="KW-0689">Ribosomal protein</keyword>
<dbReference type="Pfam" id="PF00237">
    <property type="entry name" value="Ribosomal_L22"/>
    <property type="match status" value="1"/>
</dbReference>
<feature type="compositionally biased region" description="Low complexity" evidence="8">
    <location>
        <begin position="281"/>
        <end position="295"/>
    </location>
</feature>
<keyword evidence="2" id="KW-0699">rRNA-binding</keyword>
<protein>
    <recommendedName>
        <fullName evidence="6">Large ribosomal subunit protein uL22c</fullName>
    </recommendedName>
</protein>